<accession>A0A7W9ZDU1</accession>
<reference evidence="2 3" key="1">
    <citation type="submission" date="2020-08" db="EMBL/GenBank/DDBJ databases">
        <title>Genomic Encyclopedia of Type Strains, Phase IV (KMG-IV): sequencing the most valuable type-strain genomes for metagenomic binning, comparative biology and taxonomic classification.</title>
        <authorList>
            <person name="Goeker M."/>
        </authorList>
    </citation>
    <scope>NUCLEOTIDE SEQUENCE [LARGE SCALE GENOMIC DNA]</scope>
    <source>
        <strain evidence="2 3">DSM 11590</strain>
    </source>
</reference>
<evidence type="ECO:0000259" key="1">
    <source>
        <dbReference type="Pfam" id="PF21882"/>
    </source>
</evidence>
<dbReference type="Gene3D" id="2.60.40.3940">
    <property type="match status" value="1"/>
</dbReference>
<dbReference type="InterPro" id="IPR054075">
    <property type="entry name" value="Gp53-like_C"/>
</dbReference>
<evidence type="ECO:0000313" key="2">
    <source>
        <dbReference type="EMBL" id="MBB6208797.1"/>
    </source>
</evidence>
<protein>
    <recommendedName>
        <fullName evidence="1">Putative tail fiber protein gp53-like C-terminal domain-containing protein</fullName>
    </recommendedName>
</protein>
<proteinExistence type="predicted"/>
<organism evidence="2 3">
    <name type="scientific">Novispirillum itersonii</name>
    <name type="common">Aquaspirillum itersonii</name>
    <dbReference type="NCBI Taxonomy" id="189"/>
    <lineage>
        <taxon>Bacteria</taxon>
        <taxon>Pseudomonadati</taxon>
        <taxon>Pseudomonadota</taxon>
        <taxon>Alphaproteobacteria</taxon>
        <taxon>Rhodospirillales</taxon>
        <taxon>Novispirillaceae</taxon>
        <taxon>Novispirillum</taxon>
    </lineage>
</organism>
<comment type="caution">
    <text evidence="2">The sequence shown here is derived from an EMBL/GenBank/DDBJ whole genome shotgun (WGS) entry which is preliminary data.</text>
</comment>
<dbReference type="RefSeq" id="WP_184260188.1">
    <property type="nucleotide sequence ID" value="NZ_JACIIX010000001.1"/>
</dbReference>
<dbReference type="Proteomes" id="UP000544872">
    <property type="component" value="Unassembled WGS sequence"/>
</dbReference>
<dbReference type="AlphaFoldDB" id="A0A7W9ZDU1"/>
<keyword evidence="3" id="KW-1185">Reference proteome</keyword>
<dbReference type="EMBL" id="JACIIX010000001">
    <property type="protein sequence ID" value="MBB6208797.1"/>
    <property type="molecule type" value="Genomic_DNA"/>
</dbReference>
<sequence>MTFLSSAAPAAAVADHRRDPHAHPELLHLRQAVTSAGIAFDPADPTQLYTAMEQTAEVAVDAAAVAHMQDPAAHPELRQVRRVVTSTGVAFDPGSGGQLQAAIDRRIDTALTAGLALHGEDPFAHPEQQQVRAVITGAGLVYDPADPSQLAEAIARTVRAAPPGGPVADGAPSLTATGFRGLPGGLMLQWGEFYDTAQALPPGGRVDRAVAFPVAFPVACFQVLVCPAADHLTVCARSHGRTGFLPVFSADACGAMALGLRYLAIGI</sequence>
<feature type="domain" description="Putative tail fiber protein gp53-like C-terminal" evidence="1">
    <location>
        <begin position="182"/>
        <end position="266"/>
    </location>
</feature>
<evidence type="ECO:0000313" key="3">
    <source>
        <dbReference type="Proteomes" id="UP000544872"/>
    </source>
</evidence>
<dbReference type="Pfam" id="PF21882">
    <property type="entry name" value="Gp53-like_C"/>
    <property type="match status" value="1"/>
</dbReference>
<gene>
    <name evidence="2" type="ORF">FHS48_000178</name>
</gene>
<name>A0A7W9ZDU1_NOVIT</name>